<feature type="region of interest" description="Disordered" evidence="1">
    <location>
        <begin position="49"/>
        <end position="110"/>
    </location>
</feature>
<keyword evidence="3" id="KW-1185">Reference proteome</keyword>
<evidence type="ECO:0000313" key="2">
    <source>
        <dbReference type="EMBL" id="KIJ97586.1"/>
    </source>
</evidence>
<organism evidence="2 3">
    <name type="scientific">Laccaria amethystina LaAM-08-1</name>
    <dbReference type="NCBI Taxonomy" id="1095629"/>
    <lineage>
        <taxon>Eukaryota</taxon>
        <taxon>Fungi</taxon>
        <taxon>Dikarya</taxon>
        <taxon>Basidiomycota</taxon>
        <taxon>Agaricomycotina</taxon>
        <taxon>Agaricomycetes</taxon>
        <taxon>Agaricomycetidae</taxon>
        <taxon>Agaricales</taxon>
        <taxon>Agaricineae</taxon>
        <taxon>Hydnangiaceae</taxon>
        <taxon>Laccaria</taxon>
    </lineage>
</organism>
<sequence length="207" mass="22887">MSPIKRAGKGEGDARMCRLMVATYNIVTVGCLRPAQVPHRRCGVATKRTMSHEGRKTTMGDEGRPSNIEGQPWPMMDTTAIHHRRKQHNGQDGHPPSTDAASKRRTVTSVAVPRCKTDAASKRRTATSVAVHCRCLFEHAGERQDLPTPQQGVFLKWHMATDPAEIDRVKEEGAITREIIPNILVDGATEAEEDHEGNNRLNADNIL</sequence>
<reference evidence="3" key="2">
    <citation type="submission" date="2015-01" db="EMBL/GenBank/DDBJ databases">
        <title>Evolutionary Origins and Diversification of the Mycorrhizal Mutualists.</title>
        <authorList>
            <consortium name="DOE Joint Genome Institute"/>
            <consortium name="Mycorrhizal Genomics Consortium"/>
            <person name="Kohler A."/>
            <person name="Kuo A."/>
            <person name="Nagy L.G."/>
            <person name="Floudas D."/>
            <person name="Copeland A."/>
            <person name="Barry K.W."/>
            <person name="Cichocki N."/>
            <person name="Veneault-Fourrey C."/>
            <person name="LaButti K."/>
            <person name="Lindquist E.A."/>
            <person name="Lipzen A."/>
            <person name="Lundell T."/>
            <person name="Morin E."/>
            <person name="Murat C."/>
            <person name="Riley R."/>
            <person name="Ohm R."/>
            <person name="Sun H."/>
            <person name="Tunlid A."/>
            <person name="Henrissat B."/>
            <person name="Grigoriev I.V."/>
            <person name="Hibbett D.S."/>
            <person name="Martin F."/>
        </authorList>
    </citation>
    <scope>NUCLEOTIDE SEQUENCE [LARGE SCALE GENOMIC DNA]</scope>
    <source>
        <strain evidence="3">LaAM-08-1</strain>
    </source>
</reference>
<reference evidence="2 3" key="1">
    <citation type="submission" date="2014-04" db="EMBL/GenBank/DDBJ databases">
        <authorList>
            <consortium name="DOE Joint Genome Institute"/>
            <person name="Kuo A."/>
            <person name="Kohler A."/>
            <person name="Nagy L.G."/>
            <person name="Floudas D."/>
            <person name="Copeland A."/>
            <person name="Barry K.W."/>
            <person name="Cichocki N."/>
            <person name="Veneault-Fourrey C."/>
            <person name="LaButti K."/>
            <person name="Lindquist E.A."/>
            <person name="Lipzen A."/>
            <person name="Lundell T."/>
            <person name="Morin E."/>
            <person name="Murat C."/>
            <person name="Sun H."/>
            <person name="Tunlid A."/>
            <person name="Henrissat B."/>
            <person name="Grigoriev I.V."/>
            <person name="Hibbett D.S."/>
            <person name="Martin F."/>
            <person name="Nordberg H.P."/>
            <person name="Cantor M.N."/>
            <person name="Hua S.X."/>
        </authorList>
    </citation>
    <scope>NUCLEOTIDE SEQUENCE [LARGE SCALE GENOMIC DNA]</scope>
    <source>
        <strain evidence="2 3">LaAM-08-1</strain>
    </source>
</reference>
<feature type="compositionally biased region" description="Basic and acidic residues" evidence="1">
    <location>
        <begin position="50"/>
        <end position="64"/>
    </location>
</feature>
<dbReference type="HOGENOM" id="CLU_1326561_0_0_1"/>
<dbReference type="AlphaFoldDB" id="A0A0C9XJ31"/>
<feature type="region of interest" description="Disordered" evidence="1">
    <location>
        <begin position="188"/>
        <end position="207"/>
    </location>
</feature>
<proteinExistence type="predicted"/>
<accession>A0A0C9XJ31</accession>
<dbReference type="EMBL" id="KN838689">
    <property type="protein sequence ID" value="KIJ97586.1"/>
    <property type="molecule type" value="Genomic_DNA"/>
</dbReference>
<name>A0A0C9XJ31_9AGAR</name>
<evidence type="ECO:0000313" key="3">
    <source>
        <dbReference type="Proteomes" id="UP000054477"/>
    </source>
</evidence>
<evidence type="ECO:0000256" key="1">
    <source>
        <dbReference type="SAM" id="MobiDB-lite"/>
    </source>
</evidence>
<gene>
    <name evidence="2" type="ORF">K443DRAFT_9787</name>
</gene>
<dbReference type="Proteomes" id="UP000054477">
    <property type="component" value="Unassembled WGS sequence"/>
</dbReference>
<dbReference type="PROSITE" id="PS51257">
    <property type="entry name" value="PROKAR_LIPOPROTEIN"/>
    <property type="match status" value="1"/>
</dbReference>
<protein>
    <submittedName>
        <fullName evidence="2">Uncharacterized protein</fullName>
    </submittedName>
</protein>